<accession>A0A7W4ULS2</accession>
<evidence type="ECO:0000259" key="1">
    <source>
        <dbReference type="Pfam" id="PF13392"/>
    </source>
</evidence>
<reference evidence="2 3" key="1">
    <citation type="submission" date="2020-08" db="EMBL/GenBank/DDBJ databases">
        <title>Sequencing the genomes of 1000 actinobacteria strains.</title>
        <authorList>
            <person name="Klenk H.-P."/>
        </authorList>
    </citation>
    <scope>NUCLEOTIDE SEQUENCE [LARGE SCALE GENOMIC DNA]</scope>
    <source>
        <strain evidence="2 3">DSM 20419</strain>
    </source>
</reference>
<proteinExistence type="predicted"/>
<evidence type="ECO:0000313" key="3">
    <source>
        <dbReference type="Proteomes" id="UP000545286"/>
    </source>
</evidence>
<organism evidence="2 3">
    <name type="scientific">Pseudoclavibacter helvolus</name>
    <dbReference type="NCBI Taxonomy" id="255205"/>
    <lineage>
        <taxon>Bacteria</taxon>
        <taxon>Bacillati</taxon>
        <taxon>Actinomycetota</taxon>
        <taxon>Actinomycetes</taxon>
        <taxon>Micrococcales</taxon>
        <taxon>Microbacteriaceae</taxon>
        <taxon>Pseudoclavibacter</taxon>
    </lineage>
</organism>
<gene>
    <name evidence="2" type="ORF">FHX72_000912</name>
</gene>
<comment type="caution">
    <text evidence="2">The sequence shown here is derived from an EMBL/GenBank/DDBJ whole genome shotgun (WGS) entry which is preliminary data.</text>
</comment>
<dbReference type="InterPro" id="IPR044925">
    <property type="entry name" value="His-Me_finger_sf"/>
</dbReference>
<dbReference type="Proteomes" id="UP000545286">
    <property type="component" value="Unassembled WGS sequence"/>
</dbReference>
<dbReference type="Pfam" id="PF13392">
    <property type="entry name" value="HNH_3"/>
    <property type="match status" value="1"/>
</dbReference>
<dbReference type="EMBL" id="JACHWJ010000001">
    <property type="protein sequence ID" value="MBB2956800.1"/>
    <property type="molecule type" value="Genomic_DNA"/>
</dbReference>
<dbReference type="Gene3D" id="3.90.75.20">
    <property type="match status" value="1"/>
</dbReference>
<sequence length="144" mass="15968">MQVSLSRDGRSKTFAVHRLVLLAFVGPAPDAAVTCHSDGDRTHNSLSNLRWDTQAANCADRLEHGVWLEAIRKRVTGNCKRGHPLVDINSQLTDTTQGVMRTCRACVKARRYARQHRLPISQAIIDAAWLSVVSGRTIRVDRAA</sequence>
<evidence type="ECO:0000313" key="2">
    <source>
        <dbReference type="EMBL" id="MBB2956800.1"/>
    </source>
</evidence>
<name>A0A7W4ULS2_9MICO</name>
<feature type="domain" description="HNH nuclease" evidence="1">
    <location>
        <begin position="15"/>
        <end position="57"/>
    </location>
</feature>
<dbReference type="AlphaFoldDB" id="A0A7W4ULS2"/>
<protein>
    <recommendedName>
        <fullName evidence="1">HNH nuclease domain-containing protein</fullName>
    </recommendedName>
</protein>
<dbReference type="InterPro" id="IPR003615">
    <property type="entry name" value="HNH_nuc"/>
</dbReference>
<keyword evidence="3" id="KW-1185">Reference proteome</keyword>
<dbReference type="SUPFAM" id="SSF54060">
    <property type="entry name" value="His-Me finger endonucleases"/>
    <property type="match status" value="1"/>
</dbReference>